<gene>
    <name evidence="5" type="ORF">LVIROSA_LOCUS28001</name>
</gene>
<evidence type="ECO:0000313" key="6">
    <source>
        <dbReference type="Proteomes" id="UP001157418"/>
    </source>
</evidence>
<comment type="caution">
    <text evidence="5">The sequence shown here is derived from an EMBL/GenBank/DDBJ whole genome shotgun (WGS) entry which is preliminary data.</text>
</comment>
<evidence type="ECO:0008006" key="7">
    <source>
        <dbReference type="Google" id="ProtNLM"/>
    </source>
</evidence>
<feature type="repeat" description="PPR" evidence="3">
    <location>
        <begin position="208"/>
        <end position="243"/>
    </location>
</feature>
<evidence type="ECO:0000256" key="1">
    <source>
        <dbReference type="ARBA" id="ARBA00007626"/>
    </source>
</evidence>
<feature type="transmembrane region" description="Helical" evidence="4">
    <location>
        <begin position="416"/>
        <end position="434"/>
    </location>
</feature>
<keyword evidence="4" id="KW-0472">Membrane</keyword>
<protein>
    <recommendedName>
        <fullName evidence="7">Pentatricopeptide repeat-containing protein</fullName>
    </recommendedName>
</protein>
<dbReference type="NCBIfam" id="TIGR00756">
    <property type="entry name" value="PPR"/>
    <property type="match status" value="6"/>
</dbReference>
<comment type="similarity">
    <text evidence="1">Belongs to the PPR family. P subfamily.</text>
</comment>
<keyword evidence="2" id="KW-0677">Repeat</keyword>
<dbReference type="Pfam" id="PF01535">
    <property type="entry name" value="PPR"/>
    <property type="match status" value="3"/>
</dbReference>
<dbReference type="GO" id="GO:0003729">
    <property type="term" value="F:mRNA binding"/>
    <property type="evidence" value="ECO:0007669"/>
    <property type="project" value="TreeGrafter"/>
</dbReference>
<proteinExistence type="inferred from homology"/>
<dbReference type="PANTHER" id="PTHR47933:SF11">
    <property type="entry name" value="PENTATRICOPEPTIDE REPEAT-CONTAINING PROTEIN 2"/>
    <property type="match status" value="1"/>
</dbReference>
<dbReference type="EMBL" id="CAKMRJ010005412">
    <property type="protein sequence ID" value="CAH1441976.1"/>
    <property type="molecule type" value="Genomic_DNA"/>
</dbReference>
<dbReference type="Gene3D" id="1.25.40.10">
    <property type="entry name" value="Tetratricopeptide repeat domain"/>
    <property type="match status" value="3"/>
</dbReference>
<dbReference type="PANTHER" id="PTHR47933">
    <property type="entry name" value="PENTATRICOPEPTIDE REPEAT-CONTAINING PROTEIN 1, MITOCHONDRIAL"/>
    <property type="match status" value="1"/>
</dbReference>
<dbReference type="InterPro" id="IPR051240">
    <property type="entry name" value="Mito_RNA-Proc/Resp"/>
</dbReference>
<dbReference type="Proteomes" id="UP001157418">
    <property type="component" value="Unassembled WGS sequence"/>
</dbReference>
<dbReference type="InterPro" id="IPR002885">
    <property type="entry name" value="PPR_rpt"/>
</dbReference>
<name>A0AAU9NW55_9ASTR</name>
<feature type="repeat" description="PPR" evidence="3">
    <location>
        <begin position="344"/>
        <end position="378"/>
    </location>
</feature>
<organism evidence="5 6">
    <name type="scientific">Lactuca virosa</name>
    <dbReference type="NCBI Taxonomy" id="75947"/>
    <lineage>
        <taxon>Eukaryota</taxon>
        <taxon>Viridiplantae</taxon>
        <taxon>Streptophyta</taxon>
        <taxon>Embryophyta</taxon>
        <taxon>Tracheophyta</taxon>
        <taxon>Spermatophyta</taxon>
        <taxon>Magnoliopsida</taxon>
        <taxon>eudicotyledons</taxon>
        <taxon>Gunneridae</taxon>
        <taxon>Pentapetalae</taxon>
        <taxon>asterids</taxon>
        <taxon>campanulids</taxon>
        <taxon>Asterales</taxon>
        <taxon>Asteraceae</taxon>
        <taxon>Cichorioideae</taxon>
        <taxon>Cichorieae</taxon>
        <taxon>Lactucinae</taxon>
        <taxon>Lactuca</taxon>
    </lineage>
</organism>
<reference evidence="5 6" key="1">
    <citation type="submission" date="2022-01" db="EMBL/GenBank/DDBJ databases">
        <authorList>
            <person name="Xiong W."/>
            <person name="Schranz E."/>
        </authorList>
    </citation>
    <scope>NUCLEOTIDE SEQUENCE [LARGE SCALE GENOMIC DNA]</scope>
</reference>
<evidence type="ECO:0000313" key="5">
    <source>
        <dbReference type="EMBL" id="CAH1441976.1"/>
    </source>
</evidence>
<keyword evidence="6" id="KW-1185">Reference proteome</keyword>
<keyword evidence="4" id="KW-1133">Transmembrane helix</keyword>
<feature type="repeat" description="PPR" evidence="3">
    <location>
        <begin position="379"/>
        <end position="413"/>
    </location>
</feature>
<dbReference type="InterPro" id="IPR011990">
    <property type="entry name" value="TPR-like_helical_dom_sf"/>
</dbReference>
<accession>A0AAU9NW55</accession>
<evidence type="ECO:0000256" key="3">
    <source>
        <dbReference type="PROSITE-ProRule" id="PRU00708"/>
    </source>
</evidence>
<feature type="repeat" description="PPR" evidence="3">
    <location>
        <begin position="274"/>
        <end position="308"/>
    </location>
</feature>
<dbReference type="AlphaFoldDB" id="A0AAU9NW55"/>
<evidence type="ECO:0000256" key="4">
    <source>
        <dbReference type="SAM" id="Phobius"/>
    </source>
</evidence>
<keyword evidence="4" id="KW-0812">Transmembrane</keyword>
<dbReference type="PROSITE" id="PS51375">
    <property type="entry name" value="PPR"/>
    <property type="match status" value="4"/>
</dbReference>
<sequence>MPPPLFSCCNFVKCSLNLRWKSIRSLAYTTYSDVSEWSPDTNQLCHRIEKLSKFKVIETLDQMKRERSSALLFARQLKESGFKHDVETYMTIVRLFCHSGTDVRLNHLFMYVIEDINRELVGFEICDMLEALIEEKLIKAVDVLVKVYASVGRFKEAMHTLSEMKSRGGLLVSTRTCNFVMNELIEWGKVDMVESVYGLLKKNGLIPNVHTYGILMKGYCRKGRLIEAGNLFVNIQSEAGVEPNAFFYGFVKESRLQDAEDVFLDMKLREVVPDADSYSALICGYRKKRDTAKALDIRKEMESRGIKADDVIVRSMMQRLCGLGRHAKALYKFKGFMHSGVFIDGVTFNMAIDVACKLRRMEDAMGLVEEMKFRKMKPLKMHYRTLIDGYCLRGEPWNALYIFQEMMRNGLRPDSTTYHVLACGGVFLPLFMLFK</sequence>
<evidence type="ECO:0000256" key="2">
    <source>
        <dbReference type="ARBA" id="ARBA00022737"/>
    </source>
</evidence>
<dbReference type="Pfam" id="PF13041">
    <property type="entry name" value="PPR_2"/>
    <property type="match status" value="2"/>
</dbReference>
<dbReference type="Pfam" id="PF12854">
    <property type="entry name" value="PPR_1"/>
    <property type="match status" value="1"/>
</dbReference>